<dbReference type="InterPro" id="IPR011545">
    <property type="entry name" value="DEAD/DEAH_box_helicase_dom"/>
</dbReference>
<feature type="region of interest" description="Disordered" evidence="4">
    <location>
        <begin position="44"/>
        <end position="82"/>
    </location>
</feature>
<name>A0ABV0PYX5_9TELE</name>
<dbReference type="PROSITE" id="PS00690">
    <property type="entry name" value="DEAH_ATP_HELICASE"/>
    <property type="match status" value="1"/>
</dbReference>
<dbReference type="Pfam" id="PF00575">
    <property type="entry name" value="S1"/>
    <property type="match status" value="1"/>
</dbReference>
<dbReference type="InterPro" id="IPR027417">
    <property type="entry name" value="P-loop_NTPase"/>
</dbReference>
<reference evidence="7 8" key="1">
    <citation type="submission" date="2021-06" db="EMBL/GenBank/DDBJ databases">
        <authorList>
            <person name="Palmer J.M."/>
        </authorList>
    </citation>
    <scope>NUCLEOTIDE SEQUENCE [LARGE SCALE GENOMIC DNA]</scope>
    <source>
        <strain evidence="7 8">GA_2019</strain>
        <tissue evidence="7">Muscle</tissue>
    </source>
</reference>
<gene>
    <name evidence="7" type="primary">DHX8_2</name>
    <name evidence="7" type="ORF">GOODEAATRI_015924</name>
</gene>
<evidence type="ECO:0000256" key="1">
    <source>
        <dbReference type="ARBA" id="ARBA00022801"/>
    </source>
</evidence>
<dbReference type="InterPro" id="IPR003029">
    <property type="entry name" value="S1_domain"/>
</dbReference>
<accession>A0ABV0PYX5</accession>
<proteinExistence type="predicted"/>
<dbReference type="PROSITE" id="PS51192">
    <property type="entry name" value="HELICASE_ATP_BIND_1"/>
    <property type="match status" value="1"/>
</dbReference>
<dbReference type="CDD" id="cd17971">
    <property type="entry name" value="DEXHc_DHX8"/>
    <property type="match status" value="1"/>
</dbReference>
<dbReference type="PROSITE" id="PS50126">
    <property type="entry name" value="S1"/>
    <property type="match status" value="1"/>
</dbReference>
<evidence type="ECO:0000313" key="8">
    <source>
        <dbReference type="Proteomes" id="UP001476798"/>
    </source>
</evidence>
<comment type="caution">
    <text evidence="7">The sequence shown here is derived from an EMBL/GenBank/DDBJ whole genome shotgun (WGS) entry which is preliminary data.</text>
</comment>
<dbReference type="Pfam" id="PF00270">
    <property type="entry name" value="DEAD"/>
    <property type="match status" value="1"/>
</dbReference>
<dbReference type="InterPro" id="IPR044762">
    <property type="entry name" value="DHX8/Prp22_DEXHc"/>
</dbReference>
<dbReference type="Gene3D" id="2.40.50.140">
    <property type="entry name" value="Nucleic acid-binding proteins"/>
    <property type="match status" value="1"/>
</dbReference>
<evidence type="ECO:0000313" key="7">
    <source>
        <dbReference type="EMBL" id="MEQ2188518.1"/>
    </source>
</evidence>
<dbReference type="InterPro" id="IPR014001">
    <property type="entry name" value="Helicase_ATP-bd"/>
</dbReference>
<dbReference type="CDD" id="cd18791">
    <property type="entry name" value="SF2_C_RHA"/>
    <property type="match status" value="1"/>
</dbReference>
<feature type="domain" description="Helicase ATP-binding" evidence="6">
    <location>
        <begin position="234"/>
        <end position="406"/>
    </location>
</feature>
<evidence type="ECO:0000259" key="5">
    <source>
        <dbReference type="PROSITE" id="PS50126"/>
    </source>
</evidence>
<dbReference type="InterPro" id="IPR002464">
    <property type="entry name" value="DNA/RNA_helicase_DEAH_CS"/>
</dbReference>
<dbReference type="PANTHER" id="PTHR18934:SF85">
    <property type="entry name" value="ATP-DEPENDENT RNA HELICASE DHX8"/>
    <property type="match status" value="1"/>
</dbReference>
<keyword evidence="2" id="KW-0507">mRNA processing</keyword>
<evidence type="ECO:0000259" key="6">
    <source>
        <dbReference type="PROSITE" id="PS51192"/>
    </source>
</evidence>
<keyword evidence="1" id="KW-0378">Hydrolase</keyword>
<keyword evidence="2" id="KW-0508">mRNA splicing</keyword>
<protein>
    <submittedName>
        <fullName evidence="7">ATP-dependent RNA helicase dhx8</fullName>
    </submittedName>
</protein>
<dbReference type="SUPFAM" id="SSF50249">
    <property type="entry name" value="Nucleic acid-binding proteins"/>
    <property type="match status" value="1"/>
</dbReference>
<dbReference type="PANTHER" id="PTHR18934">
    <property type="entry name" value="ATP-DEPENDENT RNA HELICASE"/>
    <property type="match status" value="1"/>
</dbReference>
<organism evidence="7 8">
    <name type="scientific">Goodea atripinnis</name>
    <dbReference type="NCBI Taxonomy" id="208336"/>
    <lineage>
        <taxon>Eukaryota</taxon>
        <taxon>Metazoa</taxon>
        <taxon>Chordata</taxon>
        <taxon>Craniata</taxon>
        <taxon>Vertebrata</taxon>
        <taxon>Euteleostomi</taxon>
        <taxon>Actinopterygii</taxon>
        <taxon>Neopterygii</taxon>
        <taxon>Teleostei</taxon>
        <taxon>Neoteleostei</taxon>
        <taxon>Acanthomorphata</taxon>
        <taxon>Ovalentaria</taxon>
        <taxon>Atherinomorphae</taxon>
        <taxon>Cyprinodontiformes</taxon>
        <taxon>Goodeidae</taxon>
        <taxon>Goodea</taxon>
    </lineage>
</organism>
<sequence length="534" mass="60036">KRWEGLVHISELRREGRVANVADVVSKGQRVKVKVLSFTGSKTSLREDLNPNRRRNVGPEGGEDISMRNPDRPSNLNLGHAPELEQDDTLERKRLTKISDPEKWEIKQMIAANVLSKEEFPDFDDETGILPKVDDEEDEDLEIELVEEEPPFLRGHTKQSMDMSPVKIVKVQSSQPGLQIAANMRGIGMMPNDIPEWKKHAFGGNKASYGKKTQLSILEQRESLPIYKLKEQLIQAVHDNQILIVIGETGSGKTTQITQYLAEAGYTTRGKIGCTQPRRVAAMSVAKRVSEEYGCCLGQEASYRSFSTNVGYTIRFEDCTSPETVIKYMTDGMLLRECLIDSELGQYAIIMLDEAHERTIHTDVLFGLLKKTVQKRTDMKLIVTSATLDAVKFSQYFYEAPIFTIPGRTYPVEVLYTKEPETDYLDASLITVMQIHLTEPPGRSTNSPVLFSFMAPYISVNILVLTSFCTGDILVFLTGQEEIDTACEILYERMKSLGPDVPELIILPVYSALPSEMQTRIFDPAPPGSRKVPF</sequence>
<keyword evidence="8" id="KW-1185">Reference proteome</keyword>
<comment type="catalytic activity">
    <reaction evidence="3">
        <text>ATP + H2O = ADP + phosphate + H(+)</text>
        <dbReference type="Rhea" id="RHEA:13065"/>
        <dbReference type="ChEBI" id="CHEBI:15377"/>
        <dbReference type="ChEBI" id="CHEBI:15378"/>
        <dbReference type="ChEBI" id="CHEBI:30616"/>
        <dbReference type="ChEBI" id="CHEBI:43474"/>
        <dbReference type="ChEBI" id="CHEBI:456216"/>
        <dbReference type="EC" id="3.6.4.13"/>
    </reaction>
</comment>
<evidence type="ECO:0000256" key="2">
    <source>
        <dbReference type="ARBA" id="ARBA00023187"/>
    </source>
</evidence>
<dbReference type="SUPFAM" id="SSF52540">
    <property type="entry name" value="P-loop containing nucleoside triphosphate hydrolases"/>
    <property type="match status" value="1"/>
</dbReference>
<feature type="domain" description="S1 motif" evidence="5">
    <location>
        <begin position="1"/>
        <end position="54"/>
    </location>
</feature>
<keyword evidence="7" id="KW-0347">Helicase</keyword>
<dbReference type="InterPro" id="IPR012340">
    <property type="entry name" value="NA-bd_OB-fold"/>
</dbReference>
<evidence type="ECO:0000256" key="4">
    <source>
        <dbReference type="SAM" id="MobiDB-lite"/>
    </source>
</evidence>
<evidence type="ECO:0000256" key="3">
    <source>
        <dbReference type="ARBA" id="ARBA00047984"/>
    </source>
</evidence>
<feature type="non-terminal residue" evidence="7">
    <location>
        <position position="1"/>
    </location>
</feature>
<dbReference type="Gene3D" id="3.40.50.300">
    <property type="entry name" value="P-loop containing nucleotide triphosphate hydrolases"/>
    <property type="match status" value="2"/>
</dbReference>
<dbReference type="GO" id="GO:0004386">
    <property type="term" value="F:helicase activity"/>
    <property type="evidence" value="ECO:0007669"/>
    <property type="project" value="UniProtKB-KW"/>
</dbReference>
<dbReference type="EMBL" id="JAHRIO010091163">
    <property type="protein sequence ID" value="MEQ2188518.1"/>
    <property type="molecule type" value="Genomic_DNA"/>
</dbReference>
<dbReference type="SMART" id="SM00487">
    <property type="entry name" value="DEXDc"/>
    <property type="match status" value="1"/>
</dbReference>
<dbReference type="Proteomes" id="UP001476798">
    <property type="component" value="Unassembled WGS sequence"/>
</dbReference>
<keyword evidence="7" id="KW-0067">ATP-binding</keyword>
<keyword evidence="7" id="KW-0547">Nucleotide-binding</keyword>